<dbReference type="PANTHER" id="PTHR33602:SF1">
    <property type="entry name" value="REGULATORY PROTEIN RECX FAMILY PROTEIN"/>
    <property type="match status" value="1"/>
</dbReference>
<evidence type="ECO:0000256" key="1">
    <source>
        <dbReference type="ARBA" id="ARBA00004496"/>
    </source>
</evidence>
<sequence length="178" mass="21491">MVFLFKNSTFKVNLYFCFFTLFMNSKKIYTIEEATRKLEAYCAYQDRCHKEVISKLQSMQMIPLAIDTIVTYLIQNNFLNEERYAKSFARGKFNIKRWGRRRIVQELKQRDISKFNIETALKEIPEDEYLLTLHELAEKKLQLISDHNILKKKKKLADYLLYRGWETHLVYEKINELI</sequence>
<keyword evidence="8" id="KW-1185">Reference proteome</keyword>
<feature type="domain" description="RecX third three-helical" evidence="6">
    <location>
        <begin position="127"/>
        <end position="172"/>
    </location>
</feature>
<dbReference type="InterPro" id="IPR053924">
    <property type="entry name" value="RecX_HTH_2nd"/>
</dbReference>
<organism evidence="7 8">
    <name type="scientific">Imtechella halotolerans K1</name>
    <dbReference type="NCBI Taxonomy" id="946077"/>
    <lineage>
        <taxon>Bacteria</taxon>
        <taxon>Pseudomonadati</taxon>
        <taxon>Bacteroidota</taxon>
        <taxon>Flavobacteriia</taxon>
        <taxon>Flavobacteriales</taxon>
        <taxon>Flavobacteriaceae</taxon>
        <taxon>Imtechella</taxon>
    </lineage>
</organism>
<evidence type="ECO:0000313" key="7">
    <source>
        <dbReference type="EMBL" id="EID76720.1"/>
    </source>
</evidence>
<gene>
    <name evidence="7" type="ORF">W5A_01815</name>
</gene>
<dbReference type="Proteomes" id="UP000005938">
    <property type="component" value="Unassembled WGS sequence"/>
</dbReference>
<dbReference type="Pfam" id="PF02631">
    <property type="entry name" value="RecX_HTH2"/>
    <property type="match status" value="1"/>
</dbReference>
<dbReference type="InterPro" id="IPR036388">
    <property type="entry name" value="WH-like_DNA-bd_sf"/>
</dbReference>
<comment type="similarity">
    <text evidence="2">Belongs to the RecX family.</text>
</comment>
<dbReference type="InterPro" id="IPR003783">
    <property type="entry name" value="Regulatory_RecX"/>
</dbReference>
<reference evidence="7 8" key="1">
    <citation type="journal article" date="2012" name="J. Bacteriol.">
        <title>Genome Sequence of the Halotolerant Bacterium Imtechella halotolerans K1T.</title>
        <authorList>
            <person name="Kumar S."/>
            <person name="Vikram S."/>
            <person name="Subramanian S."/>
            <person name="Raghava G.P."/>
            <person name="Pinnaka A.K."/>
        </authorList>
    </citation>
    <scope>NUCLEOTIDE SEQUENCE [LARGE SCALE GENOMIC DNA]</scope>
    <source>
        <strain evidence="7 8">K1</strain>
    </source>
</reference>
<comment type="subcellular location">
    <subcellularLocation>
        <location evidence="1">Cytoplasm</location>
    </subcellularLocation>
</comment>
<evidence type="ECO:0000256" key="4">
    <source>
        <dbReference type="ARBA" id="ARBA00022490"/>
    </source>
</evidence>
<dbReference type="InterPro" id="IPR053925">
    <property type="entry name" value="RecX_HTH_3rd"/>
</dbReference>
<evidence type="ECO:0000313" key="8">
    <source>
        <dbReference type="Proteomes" id="UP000005938"/>
    </source>
</evidence>
<dbReference type="STRING" id="946077.W5A_01815"/>
<dbReference type="PANTHER" id="PTHR33602">
    <property type="entry name" value="REGULATORY PROTEIN RECX FAMILY PROTEIN"/>
    <property type="match status" value="1"/>
</dbReference>
<evidence type="ECO:0000256" key="2">
    <source>
        <dbReference type="ARBA" id="ARBA00009695"/>
    </source>
</evidence>
<dbReference type="Pfam" id="PF21981">
    <property type="entry name" value="RecX_HTH3"/>
    <property type="match status" value="1"/>
</dbReference>
<feature type="domain" description="RecX second three-helical" evidence="5">
    <location>
        <begin position="80"/>
        <end position="121"/>
    </location>
</feature>
<name>I0WK04_9FLAO</name>
<dbReference type="PATRIC" id="fig|946077.3.peg.372"/>
<dbReference type="GO" id="GO:0006282">
    <property type="term" value="P:regulation of DNA repair"/>
    <property type="evidence" value="ECO:0007669"/>
    <property type="project" value="InterPro"/>
</dbReference>
<evidence type="ECO:0000256" key="3">
    <source>
        <dbReference type="ARBA" id="ARBA00018111"/>
    </source>
</evidence>
<dbReference type="EMBL" id="AJJU01000002">
    <property type="protein sequence ID" value="EID76720.1"/>
    <property type="molecule type" value="Genomic_DNA"/>
</dbReference>
<accession>I0WK04</accession>
<evidence type="ECO:0000259" key="5">
    <source>
        <dbReference type="Pfam" id="PF02631"/>
    </source>
</evidence>
<dbReference type="eggNOG" id="COG2137">
    <property type="taxonomic scope" value="Bacteria"/>
</dbReference>
<dbReference type="GO" id="GO:0005737">
    <property type="term" value="C:cytoplasm"/>
    <property type="evidence" value="ECO:0007669"/>
    <property type="project" value="UniProtKB-SubCell"/>
</dbReference>
<keyword evidence="4" id="KW-0963">Cytoplasm</keyword>
<dbReference type="AlphaFoldDB" id="I0WK04"/>
<comment type="caution">
    <text evidence="7">The sequence shown here is derived from an EMBL/GenBank/DDBJ whole genome shotgun (WGS) entry which is preliminary data.</text>
</comment>
<dbReference type="Gene3D" id="1.10.10.10">
    <property type="entry name" value="Winged helix-like DNA-binding domain superfamily/Winged helix DNA-binding domain"/>
    <property type="match status" value="1"/>
</dbReference>
<proteinExistence type="inferred from homology"/>
<protein>
    <recommendedName>
        <fullName evidence="3">Regulatory protein RecX</fullName>
    </recommendedName>
</protein>
<evidence type="ECO:0000259" key="6">
    <source>
        <dbReference type="Pfam" id="PF21981"/>
    </source>
</evidence>